<dbReference type="InterPro" id="IPR036034">
    <property type="entry name" value="PDZ_sf"/>
</dbReference>
<dbReference type="Pfam" id="PF03572">
    <property type="entry name" value="Peptidase_S41"/>
    <property type="match status" value="1"/>
</dbReference>
<dbReference type="Gene3D" id="2.30.42.10">
    <property type="match status" value="1"/>
</dbReference>
<dbReference type="SMART" id="SM00245">
    <property type="entry name" value="TSPc"/>
    <property type="match status" value="1"/>
</dbReference>
<dbReference type="InterPro" id="IPR005151">
    <property type="entry name" value="Tail-specific_protease"/>
</dbReference>
<dbReference type="AlphaFoldDB" id="A0A399RDE0"/>
<protein>
    <recommendedName>
        <fullName evidence="2">PDZ domain-containing protein</fullName>
    </recommendedName>
</protein>
<dbReference type="PROSITE" id="PS50106">
    <property type="entry name" value="PDZ"/>
    <property type="match status" value="1"/>
</dbReference>
<dbReference type="RefSeq" id="WP_119377059.1">
    <property type="nucleotide sequence ID" value="NZ_QWFX01000013.1"/>
</dbReference>
<evidence type="ECO:0000256" key="1">
    <source>
        <dbReference type="SAM" id="SignalP"/>
    </source>
</evidence>
<reference evidence="3 4" key="1">
    <citation type="submission" date="2018-08" db="EMBL/GenBank/DDBJ databases">
        <title>Henriciella mobilis sp. nov., isolated from seawater.</title>
        <authorList>
            <person name="Cheng H."/>
            <person name="Wu Y.-H."/>
            <person name="Xu X.-W."/>
            <person name="Guo L.-L."/>
        </authorList>
    </citation>
    <scope>NUCLEOTIDE SEQUENCE [LARGE SCALE GENOMIC DNA]</scope>
    <source>
        <strain evidence="3 4">JN25</strain>
    </source>
</reference>
<dbReference type="SUPFAM" id="SSF52096">
    <property type="entry name" value="ClpP/crotonase"/>
    <property type="match status" value="1"/>
</dbReference>
<evidence type="ECO:0000313" key="3">
    <source>
        <dbReference type="EMBL" id="RIJ28524.1"/>
    </source>
</evidence>
<comment type="caution">
    <text evidence="3">The sequence shown here is derived from an EMBL/GenBank/DDBJ whole genome shotgun (WGS) entry which is preliminary data.</text>
</comment>
<name>A0A399RDE0_9PROT</name>
<dbReference type="SUPFAM" id="SSF50156">
    <property type="entry name" value="PDZ domain-like"/>
    <property type="match status" value="1"/>
</dbReference>
<feature type="chain" id="PRO_5017363284" description="PDZ domain-containing protein" evidence="1">
    <location>
        <begin position="34"/>
        <end position="420"/>
    </location>
</feature>
<proteinExistence type="predicted"/>
<dbReference type="OrthoDB" id="9812068at2"/>
<dbReference type="GO" id="GO:0008236">
    <property type="term" value="F:serine-type peptidase activity"/>
    <property type="evidence" value="ECO:0007669"/>
    <property type="project" value="InterPro"/>
</dbReference>
<accession>A0A399RDE0</accession>
<dbReference type="GO" id="GO:0006508">
    <property type="term" value="P:proteolysis"/>
    <property type="evidence" value="ECO:0007669"/>
    <property type="project" value="InterPro"/>
</dbReference>
<dbReference type="InterPro" id="IPR041489">
    <property type="entry name" value="PDZ_6"/>
</dbReference>
<sequence>MPTFREFSIKPVFHVFAALVVFAQGSFCAPVFAQDTSSDQTAAILQDVNAVCHLVATRYAYYETRRDAWEEACLQARAEAESPLVLGQAGHLALLERLIDQLWDNHVSLNTNSAVSPRLVPSGSDLWIEWQNGEAVIGAVRPDSGAALAGLQVGDVVLAINGDPVPGAAMTRIQAGRTQVPDARLEWALNAEAAGYRGAPRQFTIRRQDGVQAFAVEQPEPAPANRLVTARRLPGNIGYIRFEDSLDDDLTVEAFDAALEALRGADGWIIDLRNTPGGGNTDVAEPILGRFISGVKPYQKSGPRWQGEPVRYAASRGPWRVRGKLAVLAGRWTGSMGEGMAVGFDGLRRGRVFGSPMAGLAGGVSGFELPGSGMSLRIPTYNLMHLSGIDRHHWRPAEAVVADNGNGHDIALEAAMNWLD</sequence>
<feature type="signal peptide" evidence="1">
    <location>
        <begin position="1"/>
        <end position="33"/>
    </location>
</feature>
<dbReference type="EMBL" id="QWFX01000013">
    <property type="protein sequence ID" value="RIJ28524.1"/>
    <property type="molecule type" value="Genomic_DNA"/>
</dbReference>
<keyword evidence="4" id="KW-1185">Reference proteome</keyword>
<gene>
    <name evidence="3" type="ORF">D1223_14190</name>
</gene>
<dbReference type="Proteomes" id="UP000266385">
    <property type="component" value="Unassembled WGS sequence"/>
</dbReference>
<organism evidence="3 4">
    <name type="scientific">Henriciella mobilis</name>
    <dbReference type="NCBI Taxonomy" id="2305467"/>
    <lineage>
        <taxon>Bacteria</taxon>
        <taxon>Pseudomonadati</taxon>
        <taxon>Pseudomonadota</taxon>
        <taxon>Alphaproteobacteria</taxon>
        <taxon>Hyphomonadales</taxon>
        <taxon>Hyphomonadaceae</taxon>
        <taxon>Henriciella</taxon>
    </lineage>
</organism>
<dbReference type="InterPro" id="IPR029045">
    <property type="entry name" value="ClpP/crotonase-like_dom_sf"/>
</dbReference>
<keyword evidence="1" id="KW-0732">Signal</keyword>
<evidence type="ECO:0000313" key="4">
    <source>
        <dbReference type="Proteomes" id="UP000266385"/>
    </source>
</evidence>
<dbReference type="Gene3D" id="3.90.226.10">
    <property type="entry name" value="2-enoyl-CoA Hydratase, Chain A, domain 1"/>
    <property type="match status" value="1"/>
</dbReference>
<feature type="domain" description="PDZ" evidence="2">
    <location>
        <begin position="114"/>
        <end position="173"/>
    </location>
</feature>
<dbReference type="Pfam" id="PF17820">
    <property type="entry name" value="PDZ_6"/>
    <property type="match status" value="1"/>
</dbReference>
<evidence type="ECO:0000259" key="2">
    <source>
        <dbReference type="PROSITE" id="PS50106"/>
    </source>
</evidence>
<dbReference type="InterPro" id="IPR001478">
    <property type="entry name" value="PDZ"/>
</dbReference>